<comment type="function">
    <text evidence="3">May play an important role in promoting lung pathology in both primary viral infection and secondary bacterial infection.</text>
</comment>
<feature type="region of interest" description="Disordered" evidence="4">
    <location>
        <begin position="1"/>
        <end position="34"/>
    </location>
</feature>
<dbReference type="GO" id="GO:0042025">
    <property type="term" value="C:host cell nucleus"/>
    <property type="evidence" value="ECO:0007669"/>
    <property type="project" value="UniProtKB-SubCell"/>
</dbReference>
<comment type="similarity">
    <text evidence="3">Belongs to the influenza viruses PB1-F2 family.</text>
</comment>
<proteinExistence type="inferred from homology"/>
<keyword evidence="2 3" id="KW-1035">Host cytoplasm</keyword>
<reference evidence="5 6" key="1">
    <citation type="submission" date="2014-04" db="EMBL/GenBank/DDBJ databases">
        <title>Complete genome analysis of the influenza A pdmH1N1 viruses isolated in Uganda.</title>
        <authorList>
            <person name="Byarugaba D.K."/>
            <person name="Erima B."/>
            <person name="Millard M."/>
            <person name="Kibuuka H."/>
            <person name="Kiconco J.B."/>
            <person name="Mule S."/>
            <person name="Lukwago L."/>
            <person name="Bwogi J."/>
            <person name="Mimbe D."/>
            <person name="Mworozi E.A."/>
            <person name="Turner J.C."/>
            <person name="Webby R.J."/>
            <person name="Webster R.G."/>
            <person name="McKenzie P."/>
            <person name="Ducatez M.F."/>
            <person name="Wurapa E."/>
            <person name="Wabwire-Mangen F."/>
            <person name="Krauss S."/>
        </authorList>
    </citation>
    <scope>NUCLEOTIDE SEQUENCE [LARGE SCALE GENOMIC DNA]</scope>
    <source>
        <strain evidence="5">A/Uganda/MUWRP-094/2009</strain>
    </source>
</reference>
<dbReference type="Proteomes" id="UP000151891">
    <property type="component" value="Genome"/>
</dbReference>
<evidence type="ECO:0000313" key="5">
    <source>
        <dbReference type="EMBL" id="AHY84541.1"/>
    </source>
</evidence>
<evidence type="ECO:0000256" key="1">
    <source>
        <dbReference type="ARBA" id="ARBA00022562"/>
    </source>
</evidence>
<organism evidence="5 6">
    <name type="scientific">Influenza A virus</name>
    <name type="common">A/Uganda/MUWRP-094/2009(H1N1)</name>
    <dbReference type="NCBI Taxonomy" id="1487159"/>
    <lineage>
        <taxon>Viruses</taxon>
        <taxon>Riboviria</taxon>
        <taxon>Orthornavirae</taxon>
        <taxon>Negarnaviricota</taxon>
        <taxon>Polyploviricotina</taxon>
        <taxon>Insthoviricetes</taxon>
        <taxon>Articulavirales</taxon>
        <taxon>Orthomyxoviridae</taxon>
        <taxon>Alphainfluenzavirus</taxon>
        <taxon>Alphainfluenzavirus influenzae</taxon>
        <taxon>Influenza A virus</taxon>
    </lineage>
</organism>
<dbReference type="GO" id="GO:0016020">
    <property type="term" value="C:membrane"/>
    <property type="evidence" value="ECO:0007669"/>
    <property type="project" value="UniProtKB-UniRule"/>
</dbReference>
<evidence type="ECO:0000256" key="4">
    <source>
        <dbReference type="SAM" id="MobiDB-lite"/>
    </source>
</evidence>
<evidence type="ECO:0000256" key="2">
    <source>
        <dbReference type="ARBA" id="ARBA00023200"/>
    </source>
</evidence>
<feature type="compositionally biased region" description="Polar residues" evidence="4">
    <location>
        <begin position="1"/>
        <end position="17"/>
    </location>
</feature>
<protein>
    <recommendedName>
        <fullName evidence="3">Protein PB1-F2</fullName>
    </recommendedName>
</protein>
<name>A0A023ZXJ8_9INFA</name>
<dbReference type="GO" id="GO:0044164">
    <property type="term" value="C:host cell cytosol"/>
    <property type="evidence" value="ECO:0007669"/>
    <property type="project" value="UniProtKB-SubCell"/>
</dbReference>
<keyword evidence="1 3" id="KW-1048">Host nucleus</keyword>
<dbReference type="HAMAP" id="MF_04064">
    <property type="entry name" value="INFV_PB1F2"/>
    <property type="match status" value="1"/>
</dbReference>
<gene>
    <name evidence="5" type="primary">PB1-F2</name>
    <name evidence="3" type="synonym">PB1</name>
</gene>
<comment type="subcellular location">
    <subcellularLocation>
        <location evidence="3">Host nucleus</location>
    </subcellularLocation>
    <subcellularLocation>
        <location evidence="3">Host cytoplasm</location>
        <location evidence="3">Host cytosol</location>
    </subcellularLocation>
</comment>
<dbReference type="InterPro" id="IPR021045">
    <property type="entry name" value="Flu_proapoptotic_PB1-F2"/>
</dbReference>
<evidence type="ECO:0000256" key="3">
    <source>
        <dbReference type="HAMAP-Rule" id="MF_04064"/>
    </source>
</evidence>
<dbReference type="EMBL" id="KJ690469">
    <property type="protein sequence ID" value="AHY84541.1"/>
    <property type="molecule type" value="Viral_cRNA"/>
</dbReference>
<dbReference type="Pfam" id="PF11986">
    <property type="entry name" value="PB1-F2"/>
    <property type="match status" value="1"/>
</dbReference>
<feature type="compositionally biased region" description="Basic and acidic residues" evidence="4">
    <location>
        <begin position="18"/>
        <end position="28"/>
    </location>
</feature>
<evidence type="ECO:0000313" key="6">
    <source>
        <dbReference type="Proteomes" id="UP000151891"/>
    </source>
</evidence>
<sequence length="57" mass="6628">MGQEQGTPWIQSTGHTSTQKEEDGQKIPKREHRNLTQLMAPYRKTMNQVAMPKQIVY</sequence>
<accession>A0A023ZXJ8</accession>